<dbReference type="STRING" id="1051891.A0A0C3QJ18"/>
<dbReference type="GO" id="GO:0005794">
    <property type="term" value="C:Golgi apparatus"/>
    <property type="evidence" value="ECO:0007669"/>
    <property type="project" value="TreeGrafter"/>
</dbReference>
<dbReference type="EC" id="2.3.1.225" evidence="11"/>
<comment type="subcellular location">
    <subcellularLocation>
        <location evidence="1">Membrane</location>
        <topology evidence="1">Multi-pass membrane protein</topology>
    </subcellularLocation>
</comment>
<accession>A0A0C3QJ18</accession>
<keyword evidence="2 11" id="KW-0808">Transferase</keyword>
<evidence type="ECO:0000256" key="11">
    <source>
        <dbReference type="RuleBase" id="RU079119"/>
    </source>
</evidence>
<feature type="transmembrane region" description="Helical" evidence="11">
    <location>
        <begin position="96"/>
        <end position="117"/>
    </location>
</feature>
<feature type="region of interest" description="Disordered" evidence="12">
    <location>
        <begin position="277"/>
        <end position="333"/>
    </location>
</feature>
<dbReference type="HOGENOM" id="CLU_023534_0_0_1"/>
<dbReference type="Proteomes" id="UP000054248">
    <property type="component" value="Unassembled WGS sequence"/>
</dbReference>
<comment type="similarity">
    <text evidence="9">Belongs to the DHHC palmitoyltransferase family. PFA5 subfamily.</text>
</comment>
<keyword evidence="5 11" id="KW-0472">Membrane</keyword>
<feature type="transmembrane region" description="Helical" evidence="11">
    <location>
        <begin position="426"/>
        <end position="444"/>
    </location>
</feature>
<evidence type="ECO:0000256" key="7">
    <source>
        <dbReference type="ARBA" id="ARBA00023288"/>
    </source>
</evidence>
<reference evidence="15" key="2">
    <citation type="submission" date="2015-01" db="EMBL/GenBank/DDBJ databases">
        <title>Evolutionary Origins and Diversification of the Mycorrhizal Mutualists.</title>
        <authorList>
            <consortium name="DOE Joint Genome Institute"/>
            <consortium name="Mycorrhizal Genomics Consortium"/>
            <person name="Kohler A."/>
            <person name="Kuo A."/>
            <person name="Nagy L.G."/>
            <person name="Floudas D."/>
            <person name="Copeland A."/>
            <person name="Barry K.W."/>
            <person name="Cichocki N."/>
            <person name="Veneault-Fourrey C."/>
            <person name="LaButti K."/>
            <person name="Lindquist E.A."/>
            <person name="Lipzen A."/>
            <person name="Lundell T."/>
            <person name="Morin E."/>
            <person name="Murat C."/>
            <person name="Riley R."/>
            <person name="Ohm R."/>
            <person name="Sun H."/>
            <person name="Tunlid A."/>
            <person name="Henrissat B."/>
            <person name="Grigoriev I.V."/>
            <person name="Hibbett D.S."/>
            <person name="Martin F."/>
        </authorList>
    </citation>
    <scope>NUCLEOTIDE SEQUENCE [LARGE SCALE GENOMIC DNA]</scope>
    <source>
        <strain evidence="15">MUT 4182</strain>
    </source>
</reference>
<sequence length="563" mass="63579">MDAQVVQQPPADRTTTDIKSQTCTPDPQRTFKSFRQVQLEQRHRQANRTKPPPWIARKLAVFIIIGLIIFATYVYVGRACVPLIRQDPGAVGGGRAVGISFMVIYWALWVMCIWTYAKIITTPPGFARDYVKKSPPPNTETVAGPRYDSQSAGPRQWEDGHSVTNTSIDPYQYDLEHGDRHNVQAPDLGSLDSHEPMSRTTSRGGVANEPRVQPPPTDADQEKTQPKSETSVTVEAPHDLSDVAPSPSQPGYPPPSSATAAIDPADEATELDVFPGVGSTHAKTKMPRESDATAVQSSTLGSNTRQLPPFRGFGELRPTQPTDLPPPANTRQPPRHAMLAEEYRYCPREGFVKPMRAHHCRVCATCVLNFDHHCPWVGHCVGARNRKFFMNFVYWGFLYCAWISITLIVLNAQARKVHKDFDVLELVVIILTAMFALFTLGLSVTHTYLIMLNLTTVEDYSIKSMQERESYTLSHMFPWWNLSAKMRTRRAWDEEWGGLKTEGNIWWLGSRRTNWEQVMGKNPWGWVLPIGKGEADGLEYPTNPRFTPDGLWRRRTEWPAELR</sequence>
<evidence type="ECO:0000256" key="12">
    <source>
        <dbReference type="SAM" id="MobiDB-lite"/>
    </source>
</evidence>
<evidence type="ECO:0000256" key="4">
    <source>
        <dbReference type="ARBA" id="ARBA00022989"/>
    </source>
</evidence>
<dbReference type="AlphaFoldDB" id="A0A0C3QJ18"/>
<feature type="region of interest" description="Disordered" evidence="12">
    <location>
        <begin position="1"/>
        <end position="24"/>
    </location>
</feature>
<dbReference type="GO" id="GO:0019706">
    <property type="term" value="F:protein-cysteine S-palmitoyltransferase activity"/>
    <property type="evidence" value="ECO:0007669"/>
    <property type="project" value="UniProtKB-EC"/>
</dbReference>
<protein>
    <recommendedName>
        <fullName evidence="11">Palmitoyltransferase</fullName>
        <ecNumber evidence="11">2.3.1.225</ecNumber>
    </recommendedName>
</protein>
<reference evidence="14 15" key="1">
    <citation type="submission" date="2014-04" db="EMBL/GenBank/DDBJ databases">
        <authorList>
            <consortium name="DOE Joint Genome Institute"/>
            <person name="Kuo A."/>
            <person name="Girlanda M."/>
            <person name="Perotto S."/>
            <person name="Kohler A."/>
            <person name="Nagy L.G."/>
            <person name="Floudas D."/>
            <person name="Copeland A."/>
            <person name="Barry K.W."/>
            <person name="Cichocki N."/>
            <person name="Veneault-Fourrey C."/>
            <person name="LaButti K."/>
            <person name="Lindquist E.A."/>
            <person name="Lipzen A."/>
            <person name="Lundell T."/>
            <person name="Morin E."/>
            <person name="Murat C."/>
            <person name="Sun H."/>
            <person name="Tunlid A."/>
            <person name="Henrissat B."/>
            <person name="Grigoriev I.V."/>
            <person name="Hibbett D.S."/>
            <person name="Martin F."/>
            <person name="Nordberg H.P."/>
            <person name="Cantor M.N."/>
            <person name="Hua S.X."/>
        </authorList>
    </citation>
    <scope>NUCLEOTIDE SEQUENCE [LARGE SCALE GENOMIC DNA]</scope>
    <source>
        <strain evidence="14 15">MUT 4182</strain>
    </source>
</reference>
<evidence type="ECO:0000313" key="14">
    <source>
        <dbReference type="EMBL" id="KIO32190.1"/>
    </source>
</evidence>
<dbReference type="OrthoDB" id="1436450at2759"/>
<evidence type="ECO:0000259" key="13">
    <source>
        <dbReference type="Pfam" id="PF01529"/>
    </source>
</evidence>
<evidence type="ECO:0000256" key="9">
    <source>
        <dbReference type="ARBA" id="ARBA00038298"/>
    </source>
</evidence>
<organism evidence="14 15">
    <name type="scientific">Tulasnella calospora MUT 4182</name>
    <dbReference type="NCBI Taxonomy" id="1051891"/>
    <lineage>
        <taxon>Eukaryota</taxon>
        <taxon>Fungi</taxon>
        <taxon>Dikarya</taxon>
        <taxon>Basidiomycota</taxon>
        <taxon>Agaricomycotina</taxon>
        <taxon>Agaricomycetes</taxon>
        <taxon>Cantharellales</taxon>
        <taxon>Tulasnellaceae</taxon>
        <taxon>Tulasnella</taxon>
    </lineage>
</organism>
<dbReference type="GO" id="GO:0005783">
    <property type="term" value="C:endoplasmic reticulum"/>
    <property type="evidence" value="ECO:0007669"/>
    <property type="project" value="TreeGrafter"/>
</dbReference>
<feature type="domain" description="Palmitoyltransferase DHHC" evidence="13">
    <location>
        <begin position="341"/>
        <end position="461"/>
    </location>
</feature>
<dbReference type="InterPro" id="IPR001594">
    <property type="entry name" value="Palmitoyltrfase_DHHC"/>
</dbReference>
<dbReference type="InterPro" id="IPR039859">
    <property type="entry name" value="PFA4/ZDH16/20/ERF2-like"/>
</dbReference>
<keyword evidence="6" id="KW-0564">Palmitate</keyword>
<dbReference type="PANTHER" id="PTHR22883">
    <property type="entry name" value="ZINC FINGER DHHC DOMAIN CONTAINING PROTEIN"/>
    <property type="match status" value="1"/>
</dbReference>
<evidence type="ECO:0000313" key="15">
    <source>
        <dbReference type="Proteomes" id="UP000054248"/>
    </source>
</evidence>
<evidence type="ECO:0000256" key="5">
    <source>
        <dbReference type="ARBA" id="ARBA00023136"/>
    </source>
</evidence>
<keyword evidence="4 11" id="KW-1133">Transmembrane helix</keyword>
<feature type="region of interest" description="Disordered" evidence="12">
    <location>
        <begin position="131"/>
        <end position="261"/>
    </location>
</feature>
<feature type="compositionally biased region" description="Polar residues" evidence="12">
    <location>
        <begin position="293"/>
        <end position="306"/>
    </location>
</feature>
<keyword evidence="3 11" id="KW-0812">Transmembrane</keyword>
<evidence type="ECO:0000256" key="3">
    <source>
        <dbReference type="ARBA" id="ARBA00022692"/>
    </source>
</evidence>
<dbReference type="GO" id="GO:0016020">
    <property type="term" value="C:membrane"/>
    <property type="evidence" value="ECO:0007669"/>
    <property type="project" value="UniProtKB-SubCell"/>
</dbReference>
<comment type="catalytic activity">
    <reaction evidence="10 11">
        <text>L-cysteinyl-[protein] + hexadecanoyl-CoA = S-hexadecanoyl-L-cysteinyl-[protein] + CoA</text>
        <dbReference type="Rhea" id="RHEA:36683"/>
        <dbReference type="Rhea" id="RHEA-COMP:10131"/>
        <dbReference type="Rhea" id="RHEA-COMP:11032"/>
        <dbReference type="ChEBI" id="CHEBI:29950"/>
        <dbReference type="ChEBI" id="CHEBI:57287"/>
        <dbReference type="ChEBI" id="CHEBI:57379"/>
        <dbReference type="ChEBI" id="CHEBI:74151"/>
        <dbReference type="EC" id="2.3.1.225"/>
    </reaction>
</comment>
<feature type="transmembrane region" description="Helical" evidence="11">
    <location>
        <begin position="392"/>
        <end position="414"/>
    </location>
</feature>
<keyword evidence="8 11" id="KW-0012">Acyltransferase</keyword>
<gene>
    <name evidence="14" type="ORF">M407DRAFT_18763</name>
</gene>
<feature type="transmembrane region" description="Helical" evidence="11">
    <location>
        <begin position="59"/>
        <end position="76"/>
    </location>
</feature>
<dbReference type="Pfam" id="PF01529">
    <property type="entry name" value="DHHC"/>
    <property type="match status" value="1"/>
</dbReference>
<evidence type="ECO:0000256" key="2">
    <source>
        <dbReference type="ARBA" id="ARBA00022679"/>
    </source>
</evidence>
<keyword evidence="7" id="KW-0449">Lipoprotein</keyword>
<evidence type="ECO:0000256" key="6">
    <source>
        <dbReference type="ARBA" id="ARBA00023139"/>
    </source>
</evidence>
<feature type="compositionally biased region" description="Pro residues" evidence="12">
    <location>
        <begin position="247"/>
        <end position="256"/>
    </location>
</feature>
<dbReference type="PANTHER" id="PTHR22883:SF23">
    <property type="entry name" value="PALMITOYLTRANSFERASE ZDHHC6"/>
    <property type="match status" value="1"/>
</dbReference>
<dbReference type="EMBL" id="KN822956">
    <property type="protein sequence ID" value="KIO32190.1"/>
    <property type="molecule type" value="Genomic_DNA"/>
</dbReference>
<proteinExistence type="inferred from homology"/>
<evidence type="ECO:0000256" key="10">
    <source>
        <dbReference type="ARBA" id="ARBA00048048"/>
    </source>
</evidence>
<evidence type="ECO:0000256" key="1">
    <source>
        <dbReference type="ARBA" id="ARBA00004141"/>
    </source>
</evidence>
<dbReference type="PROSITE" id="PS50216">
    <property type="entry name" value="DHHC"/>
    <property type="match status" value="1"/>
</dbReference>
<keyword evidence="15" id="KW-1185">Reference proteome</keyword>
<evidence type="ECO:0000256" key="8">
    <source>
        <dbReference type="ARBA" id="ARBA00023315"/>
    </source>
</evidence>
<comment type="domain">
    <text evidence="11">The DHHC domain is required for palmitoyltransferase activity.</text>
</comment>
<dbReference type="GO" id="GO:0006612">
    <property type="term" value="P:protein targeting to membrane"/>
    <property type="evidence" value="ECO:0007669"/>
    <property type="project" value="TreeGrafter"/>
</dbReference>
<name>A0A0C3QJ18_9AGAM</name>